<keyword evidence="2" id="KW-1185">Reference proteome</keyword>
<dbReference type="AlphaFoldDB" id="A0A2P1PRH0"/>
<name>A0A2P1PRH0_9GAMM</name>
<evidence type="ECO:0000313" key="2">
    <source>
        <dbReference type="Proteomes" id="UP000241074"/>
    </source>
</evidence>
<evidence type="ECO:0008006" key="3">
    <source>
        <dbReference type="Google" id="ProtNLM"/>
    </source>
</evidence>
<sequence length="151" mass="17086">MGHFILLADEIDQAEPTLVHEMTHALLSHLELPLWIEEDIATAMEHTVGQDSVDPSYVLNRRSDMQHRHGRYWNEQTKIGFWDGSAFSNGAASELAYDMAHLIVSELRRDFPRFATFAKAVSVHDGGAEAARSVYGLPLDAFVDSYLEVWR</sequence>
<organism evidence="1 2">
    <name type="scientific">Ahniella affigens</name>
    <dbReference type="NCBI Taxonomy" id="2021234"/>
    <lineage>
        <taxon>Bacteria</taxon>
        <taxon>Pseudomonadati</taxon>
        <taxon>Pseudomonadota</taxon>
        <taxon>Gammaproteobacteria</taxon>
        <taxon>Lysobacterales</taxon>
        <taxon>Rhodanobacteraceae</taxon>
        <taxon>Ahniella</taxon>
    </lineage>
</organism>
<dbReference type="Proteomes" id="UP000241074">
    <property type="component" value="Chromosome"/>
</dbReference>
<evidence type="ECO:0000313" key="1">
    <source>
        <dbReference type="EMBL" id="AVP97424.1"/>
    </source>
</evidence>
<gene>
    <name evidence="1" type="ORF">C7S18_09550</name>
</gene>
<reference evidence="1 2" key="2">
    <citation type="submission" date="2018-03" db="EMBL/GenBank/DDBJ databases">
        <authorList>
            <person name="Keele B.F."/>
        </authorList>
    </citation>
    <scope>NUCLEOTIDE SEQUENCE [LARGE SCALE GENOMIC DNA]</scope>
    <source>
        <strain evidence="1 2">D13</strain>
    </source>
</reference>
<dbReference type="EMBL" id="CP027860">
    <property type="protein sequence ID" value="AVP97424.1"/>
    <property type="molecule type" value="Genomic_DNA"/>
</dbReference>
<dbReference type="KEGG" id="xba:C7S18_09550"/>
<protein>
    <recommendedName>
        <fullName evidence="3">Peptidase MA-like domain-containing protein</fullName>
    </recommendedName>
</protein>
<accession>A0A2P1PRH0</accession>
<reference evidence="1 2" key="1">
    <citation type="submission" date="2018-03" db="EMBL/GenBank/DDBJ databases">
        <title>Ahniella affigens gen. nov., sp. nov., a gammaproteobacterium isolated from sandy soil near a stream.</title>
        <authorList>
            <person name="Ko Y."/>
            <person name="Kim J.-H."/>
        </authorList>
    </citation>
    <scope>NUCLEOTIDE SEQUENCE [LARGE SCALE GENOMIC DNA]</scope>
    <source>
        <strain evidence="1 2">D13</strain>
    </source>
</reference>
<proteinExistence type="predicted"/>